<keyword evidence="5 10" id="KW-0479">Metal-binding</keyword>
<dbReference type="EMBL" id="FNHQ01000015">
    <property type="protein sequence ID" value="SDM85962.1"/>
    <property type="molecule type" value="Genomic_DNA"/>
</dbReference>
<evidence type="ECO:0000313" key="14">
    <source>
        <dbReference type="Proteomes" id="UP000199309"/>
    </source>
</evidence>
<evidence type="ECO:0000256" key="8">
    <source>
        <dbReference type="ARBA" id="ARBA00031306"/>
    </source>
</evidence>
<name>A0A1G9WMZ9_9FIRM</name>
<protein>
    <recommendedName>
        <fullName evidence="2 10">FAD:protein FMN transferase</fullName>
        <ecNumber evidence="1 10">2.7.1.180</ecNumber>
    </recommendedName>
    <alternativeName>
        <fullName evidence="8 10">Flavin transferase</fullName>
    </alternativeName>
</protein>
<dbReference type="Pfam" id="PF02424">
    <property type="entry name" value="ApbE"/>
    <property type="match status" value="1"/>
</dbReference>
<dbReference type="SUPFAM" id="SSF143631">
    <property type="entry name" value="ApbE-like"/>
    <property type="match status" value="1"/>
</dbReference>
<dbReference type="STRING" id="349095.SAMN05660299_01654"/>
<dbReference type="Proteomes" id="UP000199309">
    <property type="component" value="Unassembled WGS sequence"/>
</dbReference>
<feature type="binding site" evidence="11">
    <location>
        <position position="296"/>
    </location>
    <ligand>
        <name>Mg(2+)</name>
        <dbReference type="ChEBI" id="CHEBI:18420"/>
    </ligand>
</feature>
<comment type="similarity">
    <text evidence="10">Belongs to the ApbE family.</text>
</comment>
<feature type="binding site" evidence="11">
    <location>
        <position position="175"/>
    </location>
    <ligand>
        <name>Mg(2+)</name>
        <dbReference type="ChEBI" id="CHEBI:18420"/>
    </ligand>
</feature>
<reference evidence="13 14" key="1">
    <citation type="submission" date="2016-10" db="EMBL/GenBank/DDBJ databases">
        <authorList>
            <person name="de Groot N.N."/>
        </authorList>
    </citation>
    <scope>NUCLEOTIDE SEQUENCE [LARGE SCALE GENOMIC DNA]</scope>
    <source>
        <strain evidence="13 14">DSM 16981</strain>
    </source>
</reference>
<keyword evidence="7 10" id="KW-0460">Magnesium</keyword>
<comment type="catalytic activity">
    <reaction evidence="9 10">
        <text>L-threonyl-[protein] + FAD = FMN-L-threonyl-[protein] + AMP + H(+)</text>
        <dbReference type="Rhea" id="RHEA:36847"/>
        <dbReference type="Rhea" id="RHEA-COMP:11060"/>
        <dbReference type="Rhea" id="RHEA-COMP:11061"/>
        <dbReference type="ChEBI" id="CHEBI:15378"/>
        <dbReference type="ChEBI" id="CHEBI:30013"/>
        <dbReference type="ChEBI" id="CHEBI:57692"/>
        <dbReference type="ChEBI" id="CHEBI:74257"/>
        <dbReference type="ChEBI" id="CHEBI:456215"/>
        <dbReference type="EC" id="2.7.1.180"/>
    </reaction>
</comment>
<evidence type="ECO:0000313" key="13">
    <source>
        <dbReference type="EMBL" id="SDM85962.1"/>
    </source>
</evidence>
<evidence type="ECO:0000256" key="7">
    <source>
        <dbReference type="ARBA" id="ARBA00022842"/>
    </source>
</evidence>
<comment type="cofactor">
    <cofactor evidence="11">
        <name>Mg(2+)</name>
        <dbReference type="ChEBI" id="CHEBI:18420"/>
    </cofactor>
    <cofactor evidence="11">
        <name>Mn(2+)</name>
        <dbReference type="ChEBI" id="CHEBI:29035"/>
    </cofactor>
    <text evidence="11">Magnesium. Can also use manganese.</text>
</comment>
<dbReference type="GO" id="GO:0016740">
    <property type="term" value="F:transferase activity"/>
    <property type="evidence" value="ECO:0007669"/>
    <property type="project" value="UniProtKB-UniRule"/>
</dbReference>
<evidence type="ECO:0000256" key="3">
    <source>
        <dbReference type="ARBA" id="ARBA00022630"/>
    </source>
</evidence>
<dbReference type="Gene3D" id="3.10.520.10">
    <property type="entry name" value="ApbE-like domains"/>
    <property type="match status" value="1"/>
</dbReference>
<evidence type="ECO:0000256" key="6">
    <source>
        <dbReference type="ARBA" id="ARBA00022827"/>
    </source>
</evidence>
<dbReference type="EC" id="2.7.1.180" evidence="1 10"/>
<dbReference type="AlphaFoldDB" id="A0A1G9WMZ9"/>
<dbReference type="InterPro" id="IPR003374">
    <property type="entry name" value="ApbE-like_sf"/>
</dbReference>
<evidence type="ECO:0000256" key="10">
    <source>
        <dbReference type="PIRNR" id="PIRNR006268"/>
    </source>
</evidence>
<evidence type="ECO:0000256" key="5">
    <source>
        <dbReference type="ARBA" id="ARBA00022723"/>
    </source>
</evidence>
<accession>A0A1G9WMZ9</accession>
<keyword evidence="14" id="KW-1185">Reference proteome</keyword>
<gene>
    <name evidence="13" type="ORF">SAMN05660299_01654</name>
</gene>
<dbReference type="GO" id="GO:0046872">
    <property type="term" value="F:metal ion binding"/>
    <property type="evidence" value="ECO:0007669"/>
    <property type="project" value="UniProtKB-UniRule"/>
</dbReference>
<keyword evidence="12" id="KW-0732">Signal</keyword>
<evidence type="ECO:0000256" key="12">
    <source>
        <dbReference type="SAM" id="SignalP"/>
    </source>
</evidence>
<feature type="binding site" evidence="11">
    <location>
        <position position="300"/>
    </location>
    <ligand>
        <name>Mg(2+)</name>
        <dbReference type="ChEBI" id="CHEBI:18420"/>
    </ligand>
</feature>
<dbReference type="PANTHER" id="PTHR30040:SF2">
    <property type="entry name" value="FAD:PROTEIN FMN TRANSFERASE"/>
    <property type="match status" value="1"/>
</dbReference>
<proteinExistence type="inferred from homology"/>
<feature type="chain" id="PRO_5039946480" description="FAD:protein FMN transferase" evidence="12">
    <location>
        <begin position="24"/>
        <end position="352"/>
    </location>
</feature>
<keyword evidence="13" id="KW-0449">Lipoprotein</keyword>
<feature type="signal peptide" evidence="12">
    <location>
        <begin position="1"/>
        <end position="23"/>
    </location>
</feature>
<evidence type="ECO:0000256" key="9">
    <source>
        <dbReference type="ARBA" id="ARBA00048540"/>
    </source>
</evidence>
<sequence length="352" mass="38508">MNRKRYIRLICLAVSIVMINCSGCSLRPEQSYDRSGIAMDTTISLKATGKEAKQAVDEGFAKIAELDSLASTTNPNSDVSRINEAAGKEYVQVDPAIYEMIAYSQQYSAKSQGEWDISIGPITTLWGIGTDQQHVPSDSEIAAALSKVNYKNIRLRSSDHSVMLAQPGMSIDLGGIAKGYAVDEVRKIYEAHHIEKGLINMGASSMYAVGTNKKGKPWNIGIKHPRSEKEGEYLGIVSIKNQALSTSGDYERFFIENGNRYFHIFDPRTGRPADSGIMSDTIIIDGSVEHAGMLSDLLTTAVFVLGPEKGRDLINDMDGVECEVTGTNGTVYVTDGFKKQFSDLNPDFHISN</sequence>
<keyword evidence="4 10" id="KW-0808">Transferase</keyword>
<keyword evidence="6 10" id="KW-0274">FAD</keyword>
<dbReference type="PIRSF" id="PIRSF006268">
    <property type="entry name" value="ApbE"/>
    <property type="match status" value="1"/>
</dbReference>
<evidence type="ECO:0000256" key="4">
    <source>
        <dbReference type="ARBA" id="ARBA00022679"/>
    </source>
</evidence>
<keyword evidence="3 10" id="KW-0285">Flavoprotein</keyword>
<dbReference type="InterPro" id="IPR024932">
    <property type="entry name" value="ApbE"/>
</dbReference>
<evidence type="ECO:0000256" key="11">
    <source>
        <dbReference type="PIRSR" id="PIRSR006268-2"/>
    </source>
</evidence>
<evidence type="ECO:0000256" key="1">
    <source>
        <dbReference type="ARBA" id="ARBA00011955"/>
    </source>
</evidence>
<evidence type="ECO:0000256" key="2">
    <source>
        <dbReference type="ARBA" id="ARBA00016337"/>
    </source>
</evidence>
<organism evidence="13 14">
    <name type="scientific">Megasphaera paucivorans</name>
    <dbReference type="NCBI Taxonomy" id="349095"/>
    <lineage>
        <taxon>Bacteria</taxon>
        <taxon>Bacillati</taxon>
        <taxon>Bacillota</taxon>
        <taxon>Negativicutes</taxon>
        <taxon>Veillonellales</taxon>
        <taxon>Veillonellaceae</taxon>
        <taxon>Megasphaera</taxon>
    </lineage>
</organism>
<dbReference type="PANTHER" id="PTHR30040">
    <property type="entry name" value="THIAMINE BIOSYNTHESIS LIPOPROTEIN APBE"/>
    <property type="match status" value="1"/>
</dbReference>